<keyword evidence="6" id="KW-1185">Reference proteome</keyword>
<evidence type="ECO:0000259" key="5">
    <source>
        <dbReference type="PROSITE" id="PS51352"/>
    </source>
</evidence>
<sequence length="106" mass="11743">MVNQVSSADDFKARIKTPGKVVFVDIFATWCGPCKVIAPVFEKLSSEFPDCVFIKVNADEVEAVTEEYDVQALPTFLVFKEGALLDRMTGSNSEKLKQLIKTHAEA</sequence>
<feature type="site" description="Deprotonates C-terminal active site Cys" evidence="3">
    <location>
        <position position="25"/>
    </location>
</feature>
<dbReference type="SUPFAM" id="SSF52833">
    <property type="entry name" value="Thioredoxin-like"/>
    <property type="match status" value="1"/>
</dbReference>
<dbReference type="GO" id="GO:0015035">
    <property type="term" value="F:protein-disulfide reductase activity"/>
    <property type="evidence" value="ECO:0007669"/>
    <property type="project" value="InterPro"/>
</dbReference>
<feature type="disulfide bond" description="Redox-active" evidence="4">
    <location>
        <begin position="31"/>
        <end position="34"/>
    </location>
</feature>
<evidence type="ECO:0000256" key="2">
    <source>
        <dbReference type="PIRNR" id="PIRNR000077"/>
    </source>
</evidence>
<evidence type="ECO:0000313" key="7">
    <source>
        <dbReference type="RefSeq" id="XP_003740903.1"/>
    </source>
</evidence>
<keyword evidence="1 4" id="KW-1015">Disulfide bond</keyword>
<dbReference type="AlphaFoldDB" id="A0AAJ6VW38"/>
<dbReference type="Proteomes" id="UP000694867">
    <property type="component" value="Unplaced"/>
</dbReference>
<dbReference type="KEGG" id="goe:100901294"/>
<feature type="active site" description="Nucleophile" evidence="3">
    <location>
        <position position="34"/>
    </location>
</feature>
<organism evidence="6 7">
    <name type="scientific">Galendromus occidentalis</name>
    <name type="common">western predatory mite</name>
    <dbReference type="NCBI Taxonomy" id="34638"/>
    <lineage>
        <taxon>Eukaryota</taxon>
        <taxon>Metazoa</taxon>
        <taxon>Ecdysozoa</taxon>
        <taxon>Arthropoda</taxon>
        <taxon>Chelicerata</taxon>
        <taxon>Arachnida</taxon>
        <taxon>Acari</taxon>
        <taxon>Parasitiformes</taxon>
        <taxon>Mesostigmata</taxon>
        <taxon>Gamasina</taxon>
        <taxon>Phytoseioidea</taxon>
        <taxon>Phytoseiidae</taxon>
        <taxon>Typhlodrominae</taxon>
        <taxon>Galendromus</taxon>
    </lineage>
</organism>
<feature type="active site" description="Nucleophile" evidence="3">
    <location>
        <position position="31"/>
    </location>
</feature>
<dbReference type="PIRSF" id="PIRSF000077">
    <property type="entry name" value="Thioredoxin"/>
    <property type="match status" value="1"/>
</dbReference>
<dbReference type="InterPro" id="IPR005746">
    <property type="entry name" value="Thioredoxin"/>
</dbReference>
<dbReference type="RefSeq" id="XP_003740903.1">
    <property type="nucleotide sequence ID" value="XM_003740855.1"/>
</dbReference>
<dbReference type="InterPro" id="IPR013766">
    <property type="entry name" value="Thioredoxin_domain"/>
</dbReference>
<dbReference type="InterPro" id="IPR017937">
    <property type="entry name" value="Thioredoxin_CS"/>
</dbReference>
<dbReference type="FunFam" id="3.40.30.10:FF:000245">
    <property type="entry name" value="Thioredoxin"/>
    <property type="match status" value="1"/>
</dbReference>
<evidence type="ECO:0000256" key="1">
    <source>
        <dbReference type="ARBA" id="ARBA00023157"/>
    </source>
</evidence>
<proteinExistence type="inferred from homology"/>
<keyword evidence="4" id="KW-0676">Redox-active center</keyword>
<reference evidence="7" key="1">
    <citation type="submission" date="2025-08" db="UniProtKB">
        <authorList>
            <consortium name="RefSeq"/>
        </authorList>
    </citation>
    <scope>IDENTIFICATION</scope>
</reference>
<dbReference type="Gene3D" id="3.40.30.10">
    <property type="entry name" value="Glutaredoxin"/>
    <property type="match status" value="1"/>
</dbReference>
<protein>
    <recommendedName>
        <fullName evidence="2">Thioredoxin</fullName>
    </recommendedName>
</protein>
<dbReference type="GeneID" id="100901294"/>
<dbReference type="PRINTS" id="PR00421">
    <property type="entry name" value="THIOREDOXIN"/>
</dbReference>
<feature type="domain" description="Thioredoxin" evidence="5">
    <location>
        <begin position="1"/>
        <end position="105"/>
    </location>
</feature>
<dbReference type="PROSITE" id="PS00194">
    <property type="entry name" value="THIOREDOXIN_1"/>
    <property type="match status" value="1"/>
</dbReference>
<evidence type="ECO:0000256" key="3">
    <source>
        <dbReference type="PIRSR" id="PIRSR000077-1"/>
    </source>
</evidence>
<accession>A0AAJ6VW38</accession>
<dbReference type="PANTHER" id="PTHR46115">
    <property type="entry name" value="THIOREDOXIN-LIKE PROTEIN 1"/>
    <property type="match status" value="1"/>
</dbReference>
<feature type="site" description="Contributes to redox potential value" evidence="3">
    <location>
        <position position="33"/>
    </location>
</feature>
<dbReference type="CDD" id="cd02947">
    <property type="entry name" value="TRX_family"/>
    <property type="match status" value="1"/>
</dbReference>
<evidence type="ECO:0000256" key="4">
    <source>
        <dbReference type="PIRSR" id="PIRSR000077-4"/>
    </source>
</evidence>
<dbReference type="InterPro" id="IPR036249">
    <property type="entry name" value="Thioredoxin-like_sf"/>
</dbReference>
<evidence type="ECO:0000313" key="6">
    <source>
        <dbReference type="Proteomes" id="UP000694867"/>
    </source>
</evidence>
<dbReference type="PROSITE" id="PS51352">
    <property type="entry name" value="THIOREDOXIN_2"/>
    <property type="match status" value="1"/>
</dbReference>
<dbReference type="Pfam" id="PF00085">
    <property type="entry name" value="Thioredoxin"/>
    <property type="match status" value="1"/>
</dbReference>
<feature type="site" description="Contributes to redox potential value" evidence="3">
    <location>
        <position position="32"/>
    </location>
</feature>
<gene>
    <name evidence="7" type="primary">LOC100901294</name>
</gene>
<name>A0AAJ6VW38_9ACAR</name>
<comment type="similarity">
    <text evidence="2">Belongs to the thioredoxin family.</text>
</comment>